<dbReference type="OrthoDB" id="426293at2759"/>
<dbReference type="Pfam" id="PF12796">
    <property type="entry name" value="Ank_2"/>
    <property type="match status" value="1"/>
</dbReference>
<name>A0A1Y2CK31_9FUNG</name>
<dbReference type="EMBL" id="MCGO01000014">
    <property type="protein sequence ID" value="ORY47373.1"/>
    <property type="molecule type" value="Genomic_DNA"/>
</dbReference>
<gene>
    <name evidence="3" type="ORF">BCR33DRAFT_764394</name>
</gene>
<keyword evidence="4" id="KW-1185">Reference proteome</keyword>
<keyword evidence="2" id="KW-0040">ANK repeat</keyword>
<evidence type="ECO:0000256" key="1">
    <source>
        <dbReference type="ARBA" id="ARBA00022737"/>
    </source>
</evidence>
<dbReference type="PANTHER" id="PTHR24198:SF165">
    <property type="entry name" value="ANKYRIN REPEAT-CONTAINING PROTEIN-RELATED"/>
    <property type="match status" value="1"/>
</dbReference>
<dbReference type="InterPro" id="IPR002110">
    <property type="entry name" value="Ankyrin_rpt"/>
</dbReference>
<reference evidence="3 4" key="1">
    <citation type="submission" date="2016-07" db="EMBL/GenBank/DDBJ databases">
        <title>Pervasive Adenine N6-methylation of Active Genes in Fungi.</title>
        <authorList>
            <consortium name="DOE Joint Genome Institute"/>
            <person name="Mondo S.J."/>
            <person name="Dannebaum R.O."/>
            <person name="Kuo R.C."/>
            <person name="Labutti K."/>
            <person name="Haridas S."/>
            <person name="Kuo A."/>
            <person name="Salamov A."/>
            <person name="Ahrendt S.R."/>
            <person name="Lipzen A."/>
            <person name="Sullivan W."/>
            <person name="Andreopoulos W.B."/>
            <person name="Clum A."/>
            <person name="Lindquist E."/>
            <person name="Daum C."/>
            <person name="Ramamoorthy G.K."/>
            <person name="Gryganskyi A."/>
            <person name="Culley D."/>
            <person name="Magnuson J.K."/>
            <person name="James T.Y."/>
            <person name="O'Malley M.A."/>
            <person name="Stajich J.E."/>
            <person name="Spatafora J.W."/>
            <person name="Visel A."/>
            <person name="Grigoriev I.V."/>
        </authorList>
    </citation>
    <scope>NUCLEOTIDE SEQUENCE [LARGE SCALE GENOMIC DNA]</scope>
    <source>
        <strain evidence="3 4">JEL800</strain>
    </source>
</reference>
<protein>
    <submittedName>
        <fullName evidence="3">Uncharacterized protein</fullName>
    </submittedName>
</protein>
<dbReference type="SUPFAM" id="SSF48403">
    <property type="entry name" value="Ankyrin repeat"/>
    <property type="match status" value="1"/>
</dbReference>
<dbReference type="PANTHER" id="PTHR24198">
    <property type="entry name" value="ANKYRIN REPEAT AND PROTEIN KINASE DOMAIN-CONTAINING PROTEIN"/>
    <property type="match status" value="1"/>
</dbReference>
<dbReference type="InterPro" id="IPR036770">
    <property type="entry name" value="Ankyrin_rpt-contain_sf"/>
</dbReference>
<dbReference type="Gene3D" id="1.25.40.20">
    <property type="entry name" value="Ankyrin repeat-containing domain"/>
    <property type="match status" value="2"/>
</dbReference>
<keyword evidence="1" id="KW-0677">Repeat</keyword>
<organism evidence="3 4">
    <name type="scientific">Rhizoclosmatium globosum</name>
    <dbReference type="NCBI Taxonomy" id="329046"/>
    <lineage>
        <taxon>Eukaryota</taxon>
        <taxon>Fungi</taxon>
        <taxon>Fungi incertae sedis</taxon>
        <taxon>Chytridiomycota</taxon>
        <taxon>Chytridiomycota incertae sedis</taxon>
        <taxon>Chytridiomycetes</taxon>
        <taxon>Chytridiales</taxon>
        <taxon>Chytriomycetaceae</taxon>
        <taxon>Rhizoclosmatium</taxon>
    </lineage>
</organism>
<dbReference type="AlphaFoldDB" id="A0A1Y2CK31"/>
<sequence>MVGTATGLPTSEGVRTIYSLAPETVEQILRYLPIDANLREVGFASKSLFAPILFNSFFHARKHVAHTFSIQKWHCIWSFVLGTQIHPQREPYPPPRGSGFSWLMLPFNCRLVLYRGALRHNKCLTHHLDFSRNSAVWQCNDMLKIVNTLLLDKTFDPSCQGNRTLLWACERGDLDVVKVLLTDNRVTFLDEAFLAVCSSAHEDVLRLFLNDTRIDPSVQDNLGLVDAAKFGSVSTVRLLLADPRVDPSRRTDLFAAAVCNSYEPEAIVKLLLEDGRSNPGGENNAAICLATIRRRAECVEMLLRDPRVDPTAQDGRPLQEAVARGISDVARLLLDDPRVDPSAFDNIAVRIALSNLRPANDLIEDDGREVIRMLMNDERVDLAAGDSQILCNAVYMRGNWIALAMLMEDNQVNPACHNNLPLRLAAQNIDLQCVQILLKDDRVNPMDEANNAIFAALENDWVGTAEVLNALLTDRRVVNRTKDYGLACELYEAGELRELNCLLKHYGFPTAGPLRPLNIFEMCTTAGSDESQLKQKVLELWKLLGIDYVTNSRVALQCLLMNWGFLVGN</sequence>
<evidence type="ECO:0000256" key="2">
    <source>
        <dbReference type="ARBA" id="ARBA00023043"/>
    </source>
</evidence>
<accession>A0A1Y2CK31</accession>
<evidence type="ECO:0000313" key="4">
    <source>
        <dbReference type="Proteomes" id="UP000193642"/>
    </source>
</evidence>
<dbReference type="SMART" id="SM00248">
    <property type="entry name" value="ANK"/>
    <property type="match status" value="5"/>
</dbReference>
<proteinExistence type="predicted"/>
<dbReference type="Proteomes" id="UP000193642">
    <property type="component" value="Unassembled WGS sequence"/>
</dbReference>
<comment type="caution">
    <text evidence="3">The sequence shown here is derived from an EMBL/GenBank/DDBJ whole genome shotgun (WGS) entry which is preliminary data.</text>
</comment>
<evidence type="ECO:0000313" key="3">
    <source>
        <dbReference type="EMBL" id="ORY47373.1"/>
    </source>
</evidence>